<dbReference type="InterPro" id="IPR018638">
    <property type="entry name" value="DUF2061_membrane"/>
</dbReference>
<reference evidence="2" key="1">
    <citation type="submission" date="2022-04" db="EMBL/GenBank/DDBJ databases">
        <title>Lysobacter sp. CAU 1642 isolated from sea sand.</title>
        <authorList>
            <person name="Kim W."/>
        </authorList>
    </citation>
    <scope>NUCLEOTIDE SEQUENCE</scope>
    <source>
        <strain evidence="2">CAU 1642</strain>
    </source>
</reference>
<proteinExistence type="predicted"/>
<dbReference type="EMBL" id="JALNMH010000002">
    <property type="protein sequence ID" value="MCK7592873.1"/>
    <property type="molecule type" value="Genomic_DNA"/>
</dbReference>
<gene>
    <name evidence="2" type="ORF">M0G41_04225</name>
</gene>
<organism evidence="2 3">
    <name type="scientific">Pseudomarimonas salicorniae</name>
    <dbReference type="NCBI Taxonomy" id="2933270"/>
    <lineage>
        <taxon>Bacteria</taxon>
        <taxon>Pseudomonadati</taxon>
        <taxon>Pseudomonadota</taxon>
        <taxon>Gammaproteobacteria</taxon>
        <taxon>Lysobacterales</taxon>
        <taxon>Lysobacteraceae</taxon>
        <taxon>Pseudomarimonas</taxon>
    </lineage>
</organism>
<comment type="caution">
    <text evidence="2">The sequence shown here is derived from an EMBL/GenBank/DDBJ whole genome shotgun (WGS) entry which is preliminary data.</text>
</comment>
<dbReference type="Proteomes" id="UP001431449">
    <property type="component" value="Unassembled WGS sequence"/>
</dbReference>
<keyword evidence="3" id="KW-1185">Reference proteome</keyword>
<dbReference type="RefSeq" id="WP_248205439.1">
    <property type="nucleotide sequence ID" value="NZ_JALNMH010000002.1"/>
</dbReference>
<evidence type="ECO:0000259" key="1">
    <source>
        <dbReference type="Pfam" id="PF09834"/>
    </source>
</evidence>
<sequence length="70" mass="7495">MAKTLTFAGIHMGVAFGVGYAFTGDVIVGGALALVEPACNTVAYFFHEKMWKRIEVRRANGRSLTSMVGA</sequence>
<evidence type="ECO:0000313" key="2">
    <source>
        <dbReference type="EMBL" id="MCK7592873.1"/>
    </source>
</evidence>
<name>A0ABT0GEL5_9GAMM</name>
<protein>
    <submittedName>
        <fullName evidence="2">DUF2061 domain-containing protein</fullName>
    </submittedName>
</protein>
<feature type="domain" description="DUF2061" evidence="1">
    <location>
        <begin position="1"/>
        <end position="52"/>
    </location>
</feature>
<accession>A0ABT0GEL5</accession>
<evidence type="ECO:0000313" key="3">
    <source>
        <dbReference type="Proteomes" id="UP001431449"/>
    </source>
</evidence>
<dbReference type="Pfam" id="PF09834">
    <property type="entry name" value="DUF2061"/>
    <property type="match status" value="1"/>
</dbReference>